<evidence type="ECO:0000256" key="2">
    <source>
        <dbReference type="ARBA" id="ARBA00009325"/>
    </source>
</evidence>
<dbReference type="NCBIfam" id="TIGR02107">
    <property type="entry name" value="PQQ_syn_pqqA"/>
    <property type="match status" value="1"/>
</dbReference>
<dbReference type="AlphaFoldDB" id="A0A370G9I7"/>
<keyword evidence="7" id="KW-1185">Reference proteome</keyword>
<name>A0A370G9I7_GLULI</name>
<dbReference type="InterPro" id="IPR011725">
    <property type="entry name" value="PQQ_synth_PqqA"/>
</dbReference>
<dbReference type="UniPathway" id="UPA00539"/>
<dbReference type="Pfam" id="PF08042">
    <property type="entry name" value="PqqA"/>
    <property type="match status" value="1"/>
</dbReference>
<evidence type="ECO:0000313" key="6">
    <source>
        <dbReference type="EMBL" id="RDI40387.1"/>
    </source>
</evidence>
<dbReference type="Proteomes" id="UP000254958">
    <property type="component" value="Unassembled WGS sequence"/>
</dbReference>
<comment type="caution">
    <text evidence="6">The sequence shown here is derived from an EMBL/GenBank/DDBJ whole genome shotgun (WGS) entry which is preliminary data.</text>
</comment>
<keyword evidence="4 5" id="KW-0884">PQQ biosynthesis</keyword>
<evidence type="ECO:0000313" key="7">
    <source>
        <dbReference type="Proteomes" id="UP000254958"/>
    </source>
</evidence>
<organism evidence="6 7">
    <name type="scientific">Gluconacetobacter liquefaciens</name>
    <name type="common">Acetobacter liquefaciens</name>
    <dbReference type="NCBI Taxonomy" id="89584"/>
    <lineage>
        <taxon>Bacteria</taxon>
        <taxon>Pseudomonadati</taxon>
        <taxon>Pseudomonadota</taxon>
        <taxon>Alphaproteobacteria</taxon>
        <taxon>Acetobacterales</taxon>
        <taxon>Acetobacteraceae</taxon>
        <taxon>Gluconacetobacter</taxon>
    </lineage>
</organism>
<dbReference type="HAMAP" id="MF_00656">
    <property type="entry name" value="PQQ_syn_PqqA"/>
    <property type="match status" value="1"/>
</dbReference>
<comment type="similarity">
    <text evidence="2 5">Belongs to the PqqA family.</text>
</comment>
<sequence>MVAKGDDQGLKPAIIGVHIQHESGSPAFMTRMMEDHMAWTAPKITEVPLGAEINSYVCGQKK</sequence>
<evidence type="ECO:0000256" key="1">
    <source>
        <dbReference type="ARBA" id="ARBA00004886"/>
    </source>
</evidence>
<evidence type="ECO:0000256" key="5">
    <source>
        <dbReference type="HAMAP-Rule" id="MF_00656"/>
    </source>
</evidence>
<evidence type="ECO:0000256" key="3">
    <source>
        <dbReference type="ARBA" id="ARBA00015086"/>
    </source>
</evidence>
<gene>
    <name evidence="5" type="primary">pqqA</name>
    <name evidence="6" type="ORF">C7453_101180</name>
</gene>
<dbReference type="EMBL" id="QQAW01000001">
    <property type="protein sequence ID" value="RDI40387.1"/>
    <property type="molecule type" value="Genomic_DNA"/>
</dbReference>
<accession>A0A370G9I7</accession>
<evidence type="ECO:0000256" key="4">
    <source>
        <dbReference type="ARBA" id="ARBA00022905"/>
    </source>
</evidence>
<proteinExistence type="inferred from homology"/>
<protein>
    <recommendedName>
        <fullName evidence="3 5">Coenzyme PQQ synthesis protein A</fullName>
    </recommendedName>
    <alternativeName>
        <fullName evidence="5">Pyrroloquinoline quinone biosynthesis protein A</fullName>
    </alternativeName>
</protein>
<dbReference type="GO" id="GO:0018189">
    <property type="term" value="P:pyrroloquinoline quinone biosynthetic process"/>
    <property type="evidence" value="ECO:0007669"/>
    <property type="project" value="UniProtKB-UniRule"/>
</dbReference>
<comment type="function">
    <text evidence="5">Required for coenzyme pyrroloquinoline quinone (PQQ) biosynthesis. PQQ is probably formed by cross-linking a specific glutamate to a specific tyrosine residue and excising these residues from the peptide.</text>
</comment>
<reference evidence="6 7" key="1">
    <citation type="submission" date="2018-07" db="EMBL/GenBank/DDBJ databases">
        <title>Genomic Encyclopedia of Type Strains, Phase IV (KMG-IV): sequencing the most valuable type-strain genomes for metagenomic binning, comparative biology and taxonomic classification.</title>
        <authorList>
            <person name="Goeker M."/>
        </authorList>
    </citation>
    <scope>NUCLEOTIDE SEQUENCE [LARGE SCALE GENOMIC DNA]</scope>
    <source>
        <strain evidence="6 7">DSM 5603</strain>
    </source>
</reference>
<comment type="pathway">
    <text evidence="1 5">Cofactor biosynthesis; pyrroloquinoline quinone biosynthesis.</text>
</comment>
<feature type="cross-link" description="Pyrroloquinoline quinone (Glu-Tyr)" evidence="5">
    <location>
        <begin position="52"/>
        <end position="56"/>
    </location>
</feature>